<reference evidence="2 3" key="1">
    <citation type="submission" date="2019-03" db="EMBL/GenBank/DDBJ databases">
        <title>Genomic Encyclopedia of Type Strains, Phase IV (KMG-IV): sequencing the most valuable type-strain genomes for metagenomic binning, comparative biology and taxonomic classification.</title>
        <authorList>
            <person name="Goeker M."/>
        </authorList>
    </citation>
    <scope>NUCLEOTIDE SEQUENCE [LARGE SCALE GENOMIC DNA]</scope>
    <source>
        <strain evidence="2 3">DSM 13587</strain>
    </source>
</reference>
<dbReference type="OrthoDB" id="5768514at2"/>
<evidence type="ECO:0000256" key="1">
    <source>
        <dbReference type="SAM" id="MobiDB-lite"/>
    </source>
</evidence>
<organism evidence="2 3">
    <name type="scientific">Thiobaca trueperi</name>
    <dbReference type="NCBI Taxonomy" id="127458"/>
    <lineage>
        <taxon>Bacteria</taxon>
        <taxon>Pseudomonadati</taxon>
        <taxon>Pseudomonadota</taxon>
        <taxon>Gammaproteobacteria</taxon>
        <taxon>Chromatiales</taxon>
        <taxon>Chromatiaceae</taxon>
        <taxon>Thiobaca</taxon>
    </lineage>
</organism>
<sequence>MGARIMPASIPDSESLSSGPSVAGLDPSDWQRAERRVSDYLRAMGISDPQEIERLLDQVRQRAAIRAAAAPLEDPVEAAIEEAHSLLDQWLIAELGLEGDADRLCAARAAVLNGAVPGWSARWAGFASDSLAPAILAAHLPATPEPAPLNMEPNRIDLLFHRLGHRFLASICRVLCRSSLGGGSPGVRS</sequence>
<evidence type="ECO:0000313" key="3">
    <source>
        <dbReference type="Proteomes" id="UP000295717"/>
    </source>
</evidence>
<evidence type="ECO:0000313" key="2">
    <source>
        <dbReference type="EMBL" id="TCT21376.1"/>
    </source>
</evidence>
<name>A0A4R3N0F8_9GAMM</name>
<protein>
    <submittedName>
        <fullName evidence="2">Uncharacterized protein</fullName>
    </submittedName>
</protein>
<dbReference type="EMBL" id="SMAO01000004">
    <property type="protein sequence ID" value="TCT21376.1"/>
    <property type="molecule type" value="Genomic_DNA"/>
</dbReference>
<proteinExistence type="predicted"/>
<dbReference type="AlphaFoldDB" id="A0A4R3N0F8"/>
<keyword evidence="3" id="KW-1185">Reference proteome</keyword>
<dbReference type="RefSeq" id="WP_132976972.1">
    <property type="nucleotide sequence ID" value="NZ_SMAO01000004.1"/>
</dbReference>
<comment type="caution">
    <text evidence="2">The sequence shown here is derived from an EMBL/GenBank/DDBJ whole genome shotgun (WGS) entry which is preliminary data.</text>
</comment>
<accession>A0A4R3N0F8</accession>
<feature type="region of interest" description="Disordered" evidence="1">
    <location>
        <begin position="1"/>
        <end position="29"/>
    </location>
</feature>
<gene>
    <name evidence="2" type="ORF">EDC35_104231</name>
</gene>
<dbReference type="Proteomes" id="UP000295717">
    <property type="component" value="Unassembled WGS sequence"/>
</dbReference>